<dbReference type="AlphaFoldDB" id="A0A7Z7B908"/>
<dbReference type="Proteomes" id="UP000198900">
    <property type="component" value="Unassembled WGS sequence"/>
</dbReference>
<gene>
    <name evidence="1" type="ORF">SAMN04487926_113190</name>
</gene>
<organism evidence="1 2">
    <name type="scientific">Paraburkholderia steynii</name>
    <dbReference type="NCBI Taxonomy" id="1245441"/>
    <lineage>
        <taxon>Bacteria</taxon>
        <taxon>Pseudomonadati</taxon>
        <taxon>Pseudomonadota</taxon>
        <taxon>Betaproteobacteria</taxon>
        <taxon>Burkholderiales</taxon>
        <taxon>Burkholderiaceae</taxon>
        <taxon>Paraburkholderia</taxon>
    </lineage>
</organism>
<proteinExistence type="predicted"/>
<comment type="caution">
    <text evidence="1">The sequence shown here is derived from an EMBL/GenBank/DDBJ whole genome shotgun (WGS) entry which is preliminary data.</text>
</comment>
<keyword evidence="2" id="KW-1185">Reference proteome</keyword>
<evidence type="ECO:0000313" key="2">
    <source>
        <dbReference type="Proteomes" id="UP000198900"/>
    </source>
</evidence>
<name>A0A7Z7B908_9BURK</name>
<dbReference type="EMBL" id="FNDI01000013">
    <property type="protein sequence ID" value="SDI21681.1"/>
    <property type="molecule type" value="Genomic_DNA"/>
</dbReference>
<evidence type="ECO:0000313" key="1">
    <source>
        <dbReference type="EMBL" id="SDI21681.1"/>
    </source>
</evidence>
<sequence length="60" mass="6894">MNTLFAFARAFAGSWPGFPLSLSQSSEIIEYHAIPFLHIYRTRFTRNRLTNSKTSVSSRI</sequence>
<accession>A0A7Z7B908</accession>
<reference evidence="1" key="1">
    <citation type="submission" date="2016-10" db="EMBL/GenBank/DDBJ databases">
        <authorList>
            <person name="Varghese N."/>
            <person name="Submissions S."/>
        </authorList>
    </citation>
    <scope>NUCLEOTIDE SEQUENCE [LARGE SCALE GENOMIC DNA]</scope>
    <source>
        <strain evidence="1">YR281</strain>
    </source>
</reference>
<protein>
    <submittedName>
        <fullName evidence="1">Uncharacterized protein</fullName>
    </submittedName>
</protein>